<feature type="transmembrane region" description="Helical" evidence="8">
    <location>
        <begin position="122"/>
        <end position="139"/>
    </location>
</feature>
<proteinExistence type="inferred from homology"/>
<feature type="transmembrane region" description="Helical" evidence="8">
    <location>
        <begin position="168"/>
        <end position="187"/>
    </location>
</feature>
<evidence type="ECO:0000256" key="3">
    <source>
        <dbReference type="ARBA" id="ARBA00022448"/>
    </source>
</evidence>
<dbReference type="AlphaFoldDB" id="A0A0C3CS45"/>
<feature type="domain" description="CSC1/OSCA1-like cytosolic" evidence="11">
    <location>
        <begin position="211"/>
        <end position="380"/>
    </location>
</feature>
<dbReference type="InterPro" id="IPR045122">
    <property type="entry name" value="Csc1-like"/>
</dbReference>
<dbReference type="Pfam" id="PF02714">
    <property type="entry name" value="RSN1_7TM"/>
    <property type="match status" value="1"/>
</dbReference>
<dbReference type="HOGENOM" id="CLU_009187_1_0_1"/>
<keyword evidence="3" id="KW-0813">Transport</keyword>
<comment type="subcellular location">
    <subcellularLocation>
        <location evidence="1">Membrane</location>
        <topology evidence="1">Multi-pass membrane protein</topology>
    </subcellularLocation>
</comment>
<evidence type="ECO:0000259" key="11">
    <source>
        <dbReference type="Pfam" id="PF14703"/>
    </source>
</evidence>
<evidence type="ECO:0000256" key="1">
    <source>
        <dbReference type="ARBA" id="ARBA00004141"/>
    </source>
</evidence>
<dbReference type="PANTHER" id="PTHR13018:SF149">
    <property type="entry name" value="DOMAIN PROTEIN, PUTATIVE (AFU_ORTHOLOGUE AFUA_3G11660)-RELATED"/>
    <property type="match status" value="1"/>
</dbReference>
<feature type="transmembrane region" description="Helical" evidence="8">
    <location>
        <begin position="660"/>
        <end position="678"/>
    </location>
</feature>
<feature type="transmembrane region" description="Helical" evidence="8">
    <location>
        <begin position="397"/>
        <end position="420"/>
    </location>
</feature>
<dbReference type="InterPro" id="IPR027815">
    <property type="entry name" value="CSC1/OSCA1-like_cyt"/>
</dbReference>
<feature type="compositionally biased region" description="Gly residues" evidence="7">
    <location>
        <begin position="952"/>
        <end position="962"/>
    </location>
</feature>
<organism evidence="12 13">
    <name type="scientific">Oidiodendron maius (strain Zn)</name>
    <dbReference type="NCBI Taxonomy" id="913774"/>
    <lineage>
        <taxon>Eukaryota</taxon>
        <taxon>Fungi</taxon>
        <taxon>Dikarya</taxon>
        <taxon>Ascomycota</taxon>
        <taxon>Pezizomycotina</taxon>
        <taxon>Leotiomycetes</taxon>
        <taxon>Leotiomycetes incertae sedis</taxon>
        <taxon>Myxotrichaceae</taxon>
        <taxon>Oidiodendron</taxon>
    </lineage>
</organism>
<feature type="transmembrane region" description="Helical" evidence="8">
    <location>
        <begin position="39"/>
        <end position="58"/>
    </location>
</feature>
<reference evidence="13" key="2">
    <citation type="submission" date="2015-01" db="EMBL/GenBank/DDBJ databases">
        <title>Evolutionary Origins and Diversification of the Mycorrhizal Mutualists.</title>
        <authorList>
            <consortium name="DOE Joint Genome Institute"/>
            <consortium name="Mycorrhizal Genomics Consortium"/>
            <person name="Kohler A."/>
            <person name="Kuo A."/>
            <person name="Nagy L.G."/>
            <person name="Floudas D."/>
            <person name="Copeland A."/>
            <person name="Barry K.W."/>
            <person name="Cichocki N."/>
            <person name="Veneault-Fourrey C."/>
            <person name="LaButti K."/>
            <person name="Lindquist E.A."/>
            <person name="Lipzen A."/>
            <person name="Lundell T."/>
            <person name="Morin E."/>
            <person name="Murat C."/>
            <person name="Riley R."/>
            <person name="Ohm R."/>
            <person name="Sun H."/>
            <person name="Tunlid A."/>
            <person name="Henrissat B."/>
            <person name="Grigoriev I.V."/>
            <person name="Hibbett D.S."/>
            <person name="Martin F."/>
        </authorList>
    </citation>
    <scope>NUCLEOTIDE SEQUENCE [LARGE SCALE GENOMIC DNA]</scope>
    <source>
        <strain evidence="13">Zn</strain>
    </source>
</reference>
<dbReference type="Pfam" id="PF14703">
    <property type="entry name" value="PHM7_cyt"/>
    <property type="match status" value="1"/>
</dbReference>
<protein>
    <recommendedName>
        <fullName evidence="14">CSC1/OSCA1-like 7TM region domain-containing protein</fullName>
    </recommendedName>
</protein>
<feature type="transmembrane region" description="Helical" evidence="8">
    <location>
        <begin position="440"/>
        <end position="464"/>
    </location>
</feature>
<feature type="transmembrane region" description="Helical" evidence="8">
    <location>
        <begin position="684"/>
        <end position="703"/>
    </location>
</feature>
<dbReference type="PANTHER" id="PTHR13018">
    <property type="entry name" value="PROBABLE MEMBRANE PROTEIN DUF221-RELATED"/>
    <property type="match status" value="1"/>
</dbReference>
<feature type="domain" description="CSC1/OSCA1-like 7TM region" evidence="9">
    <location>
        <begin position="391"/>
        <end position="673"/>
    </location>
</feature>
<comment type="similarity">
    <text evidence="2">Belongs to the CSC1 (TC 1.A.17) family.</text>
</comment>
<feature type="region of interest" description="Disordered" evidence="7">
    <location>
        <begin position="277"/>
        <end position="303"/>
    </location>
</feature>
<dbReference type="GO" id="GO:0005227">
    <property type="term" value="F:calcium-activated cation channel activity"/>
    <property type="evidence" value="ECO:0007669"/>
    <property type="project" value="InterPro"/>
</dbReference>
<dbReference type="GO" id="GO:0005886">
    <property type="term" value="C:plasma membrane"/>
    <property type="evidence" value="ECO:0007669"/>
    <property type="project" value="TreeGrafter"/>
</dbReference>
<dbReference type="EMBL" id="KN832875">
    <property type="protein sequence ID" value="KIN01834.1"/>
    <property type="molecule type" value="Genomic_DNA"/>
</dbReference>
<evidence type="ECO:0000259" key="10">
    <source>
        <dbReference type="Pfam" id="PF13967"/>
    </source>
</evidence>
<evidence type="ECO:0008006" key="14">
    <source>
        <dbReference type="Google" id="ProtNLM"/>
    </source>
</evidence>
<feature type="region of interest" description="Disordered" evidence="7">
    <location>
        <begin position="848"/>
        <end position="988"/>
    </location>
</feature>
<feature type="domain" description="CSC1/OSCA1-like N-terminal transmembrane" evidence="10">
    <location>
        <begin position="39"/>
        <end position="187"/>
    </location>
</feature>
<dbReference type="InParanoid" id="A0A0C3CS45"/>
<sequence length="988" mass="111623">MDSTSVASVIKRQSDGTKELLSLLQDPFSGQLYQTGVEASLITTVVTTIVLAVAFSFFRPYNSLVYAPKLKVADDKHAPPALGRGIFAWVKPILVTKEQELIALIGLDATIFLRVLRMCRNMFAIIAVVGCAILVPVNLSKGAKGVDEASTQFILRVTPLNTWGEPNWAITICAWIFNLVVCLFLWWNYRAVLRLRRQYYDSAEYQNSLHARTLMITDIPKNFRSDEGIGRLIDEVVPTSSFSRTSIARNVKELPLRIEEHNQTVRSLEKHLAKYLKDPTNLPPQRPQCYPSKKDPNYSSYPKGQKVDAIEYLTGRIRELELEVKEVRLSVDNRNPLPYGFASYEDIEEAHSIAFAARKKHPEGTTIVMAPRPNDIIWKNMPLSKAERRNRRMLNNFWIFLLTVAWVAPNALISIFLVRLSNLGRVWKAFNDSLQAHNTWWSIVQGVAAPAITSLVYLVLPIIFRRLAIRAGDTTKTSRERHVTSKLYTFFVINYLIVFTGFSVVWSFVTVVIQNTRNGQDAWSAIQHANFGQSLFYELCNISAFWITWLLQRNTGAGVDLAQLWTLFWSFCVRKLSNPTPRELIELTAPPAFDYASYYNYFLFYSTVTLCFATIQPLAIPAAAVYFAIDIYLKKYLLLYIFVTKTESGGMFWRIFFNRMIFATILSNLVVFLAVWVRGDGTHYEAYVVVPLPFLMLAFKWYCRRTFDDKLHYYTTRSRLPDTEAPRDVLAKSKRDRLASRFGHPALYRPLITPMVHAKAQNILASVYAGRLSDSNNHASDSTSVSGYSDTYVMDPMRADKPGRKAAALPGFEIVPENRLDFEYYKGRAEFGEEHGGMGGIYGRAEDIVRSDTPGSSTLWEGSDSSRPGTPGTPTSKAAFTHQQMPTLPPLAPVDSRGDMGYTGRIQQPYGMRNDSQTNLIHGAADMPSAQSGFNQPGHIRDDSQERRAPGFLGGGPGGYGGLPQQEEEQDPMSYDYFRSARRRDPGP</sequence>
<evidence type="ECO:0000256" key="4">
    <source>
        <dbReference type="ARBA" id="ARBA00022692"/>
    </source>
</evidence>
<keyword evidence="13" id="KW-1185">Reference proteome</keyword>
<feature type="transmembrane region" description="Helical" evidence="8">
    <location>
        <begin position="602"/>
        <end position="629"/>
    </location>
</feature>
<evidence type="ECO:0000256" key="2">
    <source>
        <dbReference type="ARBA" id="ARBA00007779"/>
    </source>
</evidence>
<keyword evidence="6 8" id="KW-0472">Membrane</keyword>
<evidence type="ECO:0000256" key="5">
    <source>
        <dbReference type="ARBA" id="ARBA00022989"/>
    </source>
</evidence>
<accession>A0A0C3CS45</accession>
<evidence type="ECO:0000259" key="9">
    <source>
        <dbReference type="Pfam" id="PF02714"/>
    </source>
</evidence>
<dbReference type="OrthoDB" id="2150324at2759"/>
<evidence type="ECO:0000313" key="13">
    <source>
        <dbReference type="Proteomes" id="UP000054321"/>
    </source>
</evidence>
<feature type="compositionally biased region" description="Basic and acidic residues" evidence="7">
    <location>
        <begin position="939"/>
        <end position="949"/>
    </location>
</feature>
<feature type="compositionally biased region" description="Polar residues" evidence="7">
    <location>
        <begin position="853"/>
        <end position="886"/>
    </location>
</feature>
<name>A0A0C3CS45_OIDMZ</name>
<dbReference type="InterPro" id="IPR003864">
    <property type="entry name" value="CSC1/OSCA1-like_7TM"/>
</dbReference>
<keyword evidence="4 8" id="KW-0812">Transmembrane</keyword>
<gene>
    <name evidence="12" type="ORF">OIDMADRAFT_53350</name>
</gene>
<dbReference type="Proteomes" id="UP000054321">
    <property type="component" value="Unassembled WGS sequence"/>
</dbReference>
<keyword evidence="5 8" id="KW-1133">Transmembrane helix</keyword>
<evidence type="ECO:0000313" key="12">
    <source>
        <dbReference type="EMBL" id="KIN01834.1"/>
    </source>
</evidence>
<feature type="transmembrane region" description="Helical" evidence="8">
    <location>
        <begin position="485"/>
        <end position="509"/>
    </location>
</feature>
<evidence type="ECO:0000256" key="6">
    <source>
        <dbReference type="ARBA" id="ARBA00023136"/>
    </source>
</evidence>
<evidence type="ECO:0000256" key="7">
    <source>
        <dbReference type="SAM" id="MobiDB-lite"/>
    </source>
</evidence>
<dbReference type="InterPro" id="IPR032880">
    <property type="entry name" value="CSC1/OSCA1-like_N"/>
</dbReference>
<reference evidence="12 13" key="1">
    <citation type="submission" date="2014-04" db="EMBL/GenBank/DDBJ databases">
        <authorList>
            <consortium name="DOE Joint Genome Institute"/>
            <person name="Kuo A."/>
            <person name="Martino E."/>
            <person name="Perotto S."/>
            <person name="Kohler A."/>
            <person name="Nagy L.G."/>
            <person name="Floudas D."/>
            <person name="Copeland A."/>
            <person name="Barry K.W."/>
            <person name="Cichocki N."/>
            <person name="Veneault-Fourrey C."/>
            <person name="LaButti K."/>
            <person name="Lindquist E.A."/>
            <person name="Lipzen A."/>
            <person name="Lundell T."/>
            <person name="Morin E."/>
            <person name="Murat C."/>
            <person name="Sun H."/>
            <person name="Tunlid A."/>
            <person name="Henrissat B."/>
            <person name="Grigoriev I.V."/>
            <person name="Hibbett D.S."/>
            <person name="Martin F."/>
            <person name="Nordberg H.P."/>
            <person name="Cantor M.N."/>
            <person name="Hua S.X."/>
        </authorList>
    </citation>
    <scope>NUCLEOTIDE SEQUENCE [LARGE SCALE GENOMIC DNA]</scope>
    <source>
        <strain evidence="12 13">Zn</strain>
    </source>
</reference>
<evidence type="ECO:0000256" key="8">
    <source>
        <dbReference type="SAM" id="Phobius"/>
    </source>
</evidence>
<dbReference type="Pfam" id="PF13967">
    <property type="entry name" value="RSN1_TM"/>
    <property type="match status" value="1"/>
</dbReference>